<dbReference type="AlphaFoldDB" id="B9TML0"/>
<dbReference type="PANTHER" id="PTHR11802">
    <property type="entry name" value="SERINE PROTEASE FAMILY S10 SERINE CARBOXYPEPTIDASE"/>
    <property type="match status" value="1"/>
</dbReference>
<dbReference type="InParanoid" id="B9TML0"/>
<dbReference type="eggNOG" id="KOG1282">
    <property type="taxonomic scope" value="Eukaryota"/>
</dbReference>
<dbReference type="Gene3D" id="3.40.50.1820">
    <property type="entry name" value="alpha/beta hydrolase"/>
    <property type="match status" value="1"/>
</dbReference>
<feature type="non-terminal residue" evidence="2">
    <location>
        <position position="77"/>
    </location>
</feature>
<keyword evidence="2" id="KW-0378">Hydrolase</keyword>
<dbReference type="GO" id="GO:0004185">
    <property type="term" value="F:serine-type carboxypeptidase activity"/>
    <property type="evidence" value="ECO:0007669"/>
    <property type="project" value="InterPro"/>
</dbReference>
<sequence length="77" mass="8584">YIGVGDFNESQLFYYFVKSQRSPALDPLLLWISGGPGCSSFTAFLYENGPIIFNYSNYSPGLPSLQLNPSAWTQVHT</sequence>
<accession>B9TML0</accession>
<reference evidence="3" key="1">
    <citation type="journal article" date="2010" name="Nat. Biotechnol.">
        <title>Draft genome sequence of the oilseed species Ricinus communis.</title>
        <authorList>
            <person name="Chan A.P."/>
            <person name="Crabtree J."/>
            <person name="Zhao Q."/>
            <person name="Lorenzi H."/>
            <person name="Orvis J."/>
            <person name="Puiu D."/>
            <person name="Melake-Berhan A."/>
            <person name="Jones K.M."/>
            <person name="Redman J."/>
            <person name="Chen G."/>
            <person name="Cahoon E.B."/>
            <person name="Gedil M."/>
            <person name="Stanke M."/>
            <person name="Haas B.J."/>
            <person name="Wortman J.R."/>
            <person name="Fraser-Liggett C.M."/>
            <person name="Ravel J."/>
            <person name="Rabinowicz P.D."/>
        </authorList>
    </citation>
    <scope>NUCLEOTIDE SEQUENCE [LARGE SCALE GENOMIC DNA]</scope>
    <source>
        <strain evidence="3">cv. Hale</strain>
    </source>
</reference>
<keyword evidence="2" id="KW-0645">Protease</keyword>
<dbReference type="MEROPS" id="S10.A17"/>
<dbReference type="PANTHER" id="PTHR11802:SF487">
    <property type="entry name" value="SERINE CARBOXYPEPTIDASE-LIKE 13"/>
    <property type="match status" value="1"/>
</dbReference>
<keyword evidence="3" id="KW-1185">Reference proteome</keyword>
<dbReference type="InterPro" id="IPR001563">
    <property type="entry name" value="Peptidase_S10"/>
</dbReference>
<dbReference type="Pfam" id="PF00450">
    <property type="entry name" value="Peptidase_S10"/>
    <property type="match status" value="1"/>
</dbReference>
<keyword evidence="2" id="KW-0121">Carboxypeptidase</keyword>
<dbReference type="GO" id="GO:0006508">
    <property type="term" value="P:proteolysis"/>
    <property type="evidence" value="ECO:0007669"/>
    <property type="project" value="InterPro"/>
</dbReference>
<dbReference type="InterPro" id="IPR029058">
    <property type="entry name" value="AB_hydrolase_fold"/>
</dbReference>
<gene>
    <name evidence="2" type="ORF">RCOM_2013710</name>
</gene>
<proteinExistence type="inferred from homology"/>
<dbReference type="SUPFAM" id="SSF53474">
    <property type="entry name" value="alpha/beta-Hydrolases"/>
    <property type="match status" value="1"/>
</dbReference>
<evidence type="ECO:0000313" key="3">
    <source>
        <dbReference type="Proteomes" id="UP000008311"/>
    </source>
</evidence>
<dbReference type="Proteomes" id="UP000008311">
    <property type="component" value="Unassembled WGS sequence"/>
</dbReference>
<feature type="non-terminal residue" evidence="2">
    <location>
        <position position="1"/>
    </location>
</feature>
<comment type="similarity">
    <text evidence="1">Belongs to the peptidase S10 family.</text>
</comment>
<organism evidence="2 3">
    <name type="scientific">Ricinus communis</name>
    <name type="common">Castor bean</name>
    <dbReference type="NCBI Taxonomy" id="3988"/>
    <lineage>
        <taxon>Eukaryota</taxon>
        <taxon>Viridiplantae</taxon>
        <taxon>Streptophyta</taxon>
        <taxon>Embryophyta</taxon>
        <taxon>Tracheophyta</taxon>
        <taxon>Spermatophyta</taxon>
        <taxon>Magnoliopsida</taxon>
        <taxon>eudicotyledons</taxon>
        <taxon>Gunneridae</taxon>
        <taxon>Pentapetalae</taxon>
        <taxon>rosids</taxon>
        <taxon>fabids</taxon>
        <taxon>Malpighiales</taxon>
        <taxon>Euphorbiaceae</taxon>
        <taxon>Acalyphoideae</taxon>
        <taxon>Acalypheae</taxon>
        <taxon>Ricinus</taxon>
    </lineage>
</organism>
<dbReference type="STRING" id="3988.B9TML0"/>
<evidence type="ECO:0000313" key="2">
    <source>
        <dbReference type="EMBL" id="EEF22904.1"/>
    </source>
</evidence>
<name>B9TML0_RICCO</name>
<dbReference type="EMBL" id="EQ989436">
    <property type="protein sequence ID" value="EEF22904.1"/>
    <property type="molecule type" value="Genomic_DNA"/>
</dbReference>
<protein>
    <submittedName>
        <fullName evidence="2">Serine carboxypeptidase, putative</fullName>
    </submittedName>
</protein>
<evidence type="ECO:0000256" key="1">
    <source>
        <dbReference type="ARBA" id="ARBA00009431"/>
    </source>
</evidence>